<dbReference type="RefSeq" id="WP_344637851.1">
    <property type="nucleotide sequence ID" value="NZ_BAAATR010000017.1"/>
</dbReference>
<protein>
    <submittedName>
        <fullName evidence="4">Zf-HC2 domain-containing protein</fullName>
    </submittedName>
</protein>
<organism evidence="4 5">
    <name type="scientific">Kitasatospora cystarginea</name>
    <dbReference type="NCBI Taxonomy" id="58350"/>
    <lineage>
        <taxon>Bacteria</taxon>
        <taxon>Bacillati</taxon>
        <taxon>Actinomycetota</taxon>
        <taxon>Actinomycetes</taxon>
        <taxon>Kitasatosporales</taxon>
        <taxon>Streptomycetaceae</taxon>
        <taxon>Kitasatospora</taxon>
    </lineage>
</organism>
<accession>A0ABN3EAL4</accession>
<gene>
    <name evidence="4" type="ORF">GCM10010430_40570</name>
</gene>
<keyword evidence="2" id="KW-0804">Transcription</keyword>
<sequence>MSDDGARHESLRSLLGVWALDACPRREAAEVAQHLALCPECAREATRLRDAAARLSADDPLDPPGSLRQQVLDWCLARRPAELPVPSWAAPYATETAKLDALLRDLGPEEWQEVAELPWHGGVQRWRPAQVLCHLAAVDGLLAPALGLPDPVPGAPAPLTAPSRAPSRSEPGPVARPPRSGGPLGVLERSERLMADRAGSEPAAVRWMWRRQSHALVQGAALRADGGAPVDFGFATVPLRDAFLDRAFECWIHGDDIARAVDYPYSPPKPKHLRSMIDLAARTLPLALAALRQPQPEPVGFGGPPPRGRVVRMVADGPGGGEWLIPLDGPESPPDDTDPVASMVLDGLDFCRLAAAHEQPEHVLVGEFGDRAAIREVLRAAPLLSRP</sequence>
<evidence type="ECO:0000313" key="5">
    <source>
        <dbReference type="Proteomes" id="UP001500305"/>
    </source>
</evidence>
<evidence type="ECO:0000256" key="1">
    <source>
        <dbReference type="ARBA" id="ARBA00023015"/>
    </source>
</evidence>
<proteinExistence type="predicted"/>
<feature type="region of interest" description="Disordered" evidence="3">
    <location>
        <begin position="153"/>
        <end position="185"/>
    </location>
</feature>
<keyword evidence="1" id="KW-0805">Transcription regulation</keyword>
<evidence type="ECO:0000256" key="2">
    <source>
        <dbReference type="ARBA" id="ARBA00023163"/>
    </source>
</evidence>
<comment type="caution">
    <text evidence="4">The sequence shown here is derived from an EMBL/GenBank/DDBJ whole genome shotgun (WGS) entry which is preliminary data.</text>
</comment>
<dbReference type="SUPFAM" id="SSF109854">
    <property type="entry name" value="DinB/YfiT-like putative metalloenzymes"/>
    <property type="match status" value="1"/>
</dbReference>
<dbReference type="Proteomes" id="UP001500305">
    <property type="component" value="Unassembled WGS sequence"/>
</dbReference>
<name>A0ABN3EAL4_9ACTN</name>
<dbReference type="InterPro" id="IPR041916">
    <property type="entry name" value="Anti_sigma_zinc_sf"/>
</dbReference>
<dbReference type="Gene3D" id="1.10.10.1320">
    <property type="entry name" value="Anti-sigma factor, zinc-finger domain"/>
    <property type="match status" value="1"/>
</dbReference>
<keyword evidence="5" id="KW-1185">Reference proteome</keyword>
<reference evidence="4 5" key="1">
    <citation type="journal article" date="2019" name="Int. J. Syst. Evol. Microbiol.">
        <title>The Global Catalogue of Microorganisms (GCM) 10K type strain sequencing project: providing services to taxonomists for standard genome sequencing and annotation.</title>
        <authorList>
            <consortium name="The Broad Institute Genomics Platform"/>
            <consortium name="The Broad Institute Genome Sequencing Center for Infectious Disease"/>
            <person name="Wu L."/>
            <person name="Ma J."/>
        </authorList>
    </citation>
    <scope>NUCLEOTIDE SEQUENCE [LARGE SCALE GENOMIC DNA]</scope>
    <source>
        <strain evidence="4 5">JCM 7356</strain>
    </source>
</reference>
<dbReference type="InterPro" id="IPR034660">
    <property type="entry name" value="DinB/YfiT-like"/>
</dbReference>
<dbReference type="EMBL" id="BAAATR010000017">
    <property type="protein sequence ID" value="GAA2252736.1"/>
    <property type="molecule type" value="Genomic_DNA"/>
</dbReference>
<evidence type="ECO:0000313" key="4">
    <source>
        <dbReference type="EMBL" id="GAA2252736.1"/>
    </source>
</evidence>
<evidence type="ECO:0000256" key="3">
    <source>
        <dbReference type="SAM" id="MobiDB-lite"/>
    </source>
</evidence>